<name>A0A9Q0IV13_9TELE</name>
<sequence length="87" mass="9242">VVKCDLSLILVSGQALAVPTPETQWNRDEPFGPIPADTGLLETQNSGTASVPACHPLLQTPSHTAHSKPHPGPTCWAWSSHCHTLAK</sequence>
<feature type="region of interest" description="Disordered" evidence="1">
    <location>
        <begin position="21"/>
        <end position="48"/>
    </location>
</feature>
<dbReference type="Proteomes" id="UP001148018">
    <property type="component" value="Unassembled WGS sequence"/>
</dbReference>
<proteinExistence type="predicted"/>
<evidence type="ECO:0000256" key="2">
    <source>
        <dbReference type="SAM" id="SignalP"/>
    </source>
</evidence>
<organism evidence="3 4">
    <name type="scientific">Muraenolepis orangiensis</name>
    <name type="common">Patagonian moray cod</name>
    <dbReference type="NCBI Taxonomy" id="630683"/>
    <lineage>
        <taxon>Eukaryota</taxon>
        <taxon>Metazoa</taxon>
        <taxon>Chordata</taxon>
        <taxon>Craniata</taxon>
        <taxon>Vertebrata</taxon>
        <taxon>Euteleostomi</taxon>
        <taxon>Actinopterygii</taxon>
        <taxon>Neopterygii</taxon>
        <taxon>Teleostei</taxon>
        <taxon>Neoteleostei</taxon>
        <taxon>Acanthomorphata</taxon>
        <taxon>Zeiogadaria</taxon>
        <taxon>Gadariae</taxon>
        <taxon>Gadiformes</taxon>
        <taxon>Muraenolepidoidei</taxon>
        <taxon>Muraenolepididae</taxon>
        <taxon>Muraenolepis</taxon>
    </lineage>
</organism>
<dbReference type="EMBL" id="JANIIK010000037">
    <property type="protein sequence ID" value="KAJ3611335.1"/>
    <property type="molecule type" value="Genomic_DNA"/>
</dbReference>
<feature type="chain" id="PRO_5040118961" evidence="2">
    <location>
        <begin position="18"/>
        <end position="87"/>
    </location>
</feature>
<keyword evidence="2" id="KW-0732">Signal</keyword>
<evidence type="ECO:0000313" key="3">
    <source>
        <dbReference type="EMBL" id="KAJ3611335.1"/>
    </source>
</evidence>
<feature type="signal peptide" evidence="2">
    <location>
        <begin position="1"/>
        <end position="17"/>
    </location>
</feature>
<accession>A0A9Q0IV13</accession>
<keyword evidence="4" id="KW-1185">Reference proteome</keyword>
<evidence type="ECO:0000313" key="4">
    <source>
        <dbReference type="Proteomes" id="UP001148018"/>
    </source>
</evidence>
<protein>
    <submittedName>
        <fullName evidence="3">Uncharacterized protein</fullName>
    </submittedName>
</protein>
<dbReference type="AlphaFoldDB" id="A0A9Q0IV13"/>
<reference evidence="3" key="1">
    <citation type="submission" date="2022-07" db="EMBL/GenBank/DDBJ databases">
        <title>Chromosome-level genome of Muraenolepis orangiensis.</title>
        <authorList>
            <person name="Kim J."/>
        </authorList>
    </citation>
    <scope>NUCLEOTIDE SEQUENCE</scope>
    <source>
        <strain evidence="3">KU_S4_2022</strain>
        <tissue evidence="3">Muscle</tissue>
    </source>
</reference>
<comment type="caution">
    <text evidence="3">The sequence shown here is derived from an EMBL/GenBank/DDBJ whole genome shotgun (WGS) entry which is preliminary data.</text>
</comment>
<feature type="non-terminal residue" evidence="3">
    <location>
        <position position="87"/>
    </location>
</feature>
<evidence type="ECO:0000256" key="1">
    <source>
        <dbReference type="SAM" id="MobiDB-lite"/>
    </source>
</evidence>
<gene>
    <name evidence="3" type="ORF">NHX12_021351</name>
</gene>
<feature type="non-terminal residue" evidence="3">
    <location>
        <position position="1"/>
    </location>
</feature>